<evidence type="ECO:0000259" key="1">
    <source>
        <dbReference type="Pfam" id="PF00156"/>
    </source>
</evidence>
<gene>
    <name evidence="2" type="ORF">EKN06_05390</name>
</gene>
<accession>A0A437H2Q6</accession>
<dbReference type="Gene3D" id="3.30.1310.20">
    <property type="entry name" value="PRTase-like"/>
    <property type="match status" value="1"/>
</dbReference>
<sequence>MLAARLKHLASRHPIVLALPRGGVPLGYEVARALDAELDLLMVRKLGAPGHQEFAIGAVVDGEEPQMILNEEAMRLLSPSREYVQQELSRELVELERRRRLYMGTKRKPQMAGRTVIIVDDGVATGSTVTAALRGARRNNPAYLVLAVPVAPPDTIERLRPLCDEIVVLAMPEPFYAVGQHYVDFTQVEDREVMELLKAATNRDEGVG</sequence>
<protein>
    <submittedName>
        <fullName evidence="2">Phosphoribosyltransferase</fullName>
    </submittedName>
</protein>
<dbReference type="AlphaFoldDB" id="A0A437H2Q6"/>
<evidence type="ECO:0000313" key="3">
    <source>
        <dbReference type="Proteomes" id="UP000283003"/>
    </source>
</evidence>
<dbReference type="InterPro" id="IPR029057">
    <property type="entry name" value="PRTase-like"/>
</dbReference>
<feature type="domain" description="Phosphoribosyltransferase" evidence="1">
    <location>
        <begin position="13"/>
        <end position="160"/>
    </location>
</feature>
<dbReference type="GO" id="GO:0016757">
    <property type="term" value="F:glycosyltransferase activity"/>
    <property type="evidence" value="ECO:0007669"/>
    <property type="project" value="UniProtKB-KW"/>
</dbReference>
<organism evidence="2 3">
    <name type="scientific">Croceicoccus ponticola</name>
    <dbReference type="NCBI Taxonomy" id="2217664"/>
    <lineage>
        <taxon>Bacteria</taxon>
        <taxon>Pseudomonadati</taxon>
        <taxon>Pseudomonadota</taxon>
        <taxon>Alphaproteobacteria</taxon>
        <taxon>Sphingomonadales</taxon>
        <taxon>Erythrobacteraceae</taxon>
        <taxon>Croceicoccus</taxon>
    </lineage>
</organism>
<keyword evidence="2" id="KW-0328">Glycosyltransferase</keyword>
<comment type="caution">
    <text evidence="2">The sequence shown here is derived from an EMBL/GenBank/DDBJ whole genome shotgun (WGS) entry which is preliminary data.</text>
</comment>
<dbReference type="InterPro" id="IPR000836">
    <property type="entry name" value="PRTase_dom"/>
</dbReference>
<name>A0A437H2Q6_9SPHN</name>
<reference evidence="2 3" key="1">
    <citation type="submission" date="2018-12" db="EMBL/GenBank/DDBJ databases">
        <title>Croceicoccus ponticola sp. nov., a lipolytic bacterium isolated from seawater.</title>
        <authorList>
            <person name="Yoon J.-H."/>
        </authorList>
    </citation>
    <scope>NUCLEOTIDE SEQUENCE [LARGE SCALE GENOMIC DNA]</scope>
    <source>
        <strain evidence="2 3">GM-16</strain>
    </source>
</reference>
<dbReference type="EMBL" id="RXOL01000001">
    <property type="protein sequence ID" value="RVQ69829.1"/>
    <property type="molecule type" value="Genomic_DNA"/>
</dbReference>
<proteinExistence type="predicted"/>
<dbReference type="OrthoDB" id="9810066at2"/>
<evidence type="ECO:0000313" key="2">
    <source>
        <dbReference type="EMBL" id="RVQ69829.1"/>
    </source>
</evidence>
<dbReference type="Gene3D" id="3.40.50.2020">
    <property type="match status" value="1"/>
</dbReference>
<keyword evidence="2" id="KW-0808">Transferase</keyword>
<dbReference type="Proteomes" id="UP000283003">
    <property type="component" value="Unassembled WGS sequence"/>
</dbReference>
<dbReference type="SUPFAM" id="SSF53271">
    <property type="entry name" value="PRTase-like"/>
    <property type="match status" value="1"/>
</dbReference>
<dbReference type="CDD" id="cd06223">
    <property type="entry name" value="PRTases_typeI"/>
    <property type="match status" value="1"/>
</dbReference>
<dbReference type="Pfam" id="PF00156">
    <property type="entry name" value="Pribosyltran"/>
    <property type="match status" value="1"/>
</dbReference>
<keyword evidence="3" id="KW-1185">Reference proteome</keyword>